<evidence type="ECO:0000313" key="3">
    <source>
        <dbReference type="Proteomes" id="UP000734854"/>
    </source>
</evidence>
<reference evidence="2 3" key="1">
    <citation type="submission" date="2020-08" db="EMBL/GenBank/DDBJ databases">
        <title>Plant Genome Project.</title>
        <authorList>
            <person name="Zhang R.-G."/>
        </authorList>
    </citation>
    <scope>NUCLEOTIDE SEQUENCE [LARGE SCALE GENOMIC DNA]</scope>
    <source>
        <tissue evidence="2">Rhizome</tissue>
    </source>
</reference>
<comment type="caution">
    <text evidence="2">The sequence shown here is derived from an EMBL/GenBank/DDBJ whole genome shotgun (WGS) entry which is preliminary data.</text>
</comment>
<protein>
    <submittedName>
        <fullName evidence="2">Uncharacterized protein</fullName>
    </submittedName>
</protein>
<sequence length="205" mass="22271">MEEARPAQRASGVGQKPGVDALDVERVATLGEKPELVVCLELAKADGAVERVLDAGDGLVLEDGEGVNEGLIDASVVEVEELLQLALEGRGMLRFVRAPVAVPQEVPHEEVKETGDEEDDGQDYYDQKDAGEGRSVLSFRAQIVAWLPVLLNHQCLRGIKRVACQRNRVEIMICAGRQGGEALVLDFRGPDFPCFVSHAYINPVN</sequence>
<feature type="region of interest" description="Disordered" evidence="1">
    <location>
        <begin position="106"/>
        <end position="127"/>
    </location>
</feature>
<evidence type="ECO:0000313" key="2">
    <source>
        <dbReference type="EMBL" id="KAG6536984.1"/>
    </source>
</evidence>
<proteinExistence type="predicted"/>
<keyword evidence="3" id="KW-1185">Reference proteome</keyword>
<evidence type="ECO:0000256" key="1">
    <source>
        <dbReference type="SAM" id="MobiDB-lite"/>
    </source>
</evidence>
<dbReference type="EMBL" id="JACMSC010000001">
    <property type="protein sequence ID" value="KAG6536984.1"/>
    <property type="molecule type" value="Genomic_DNA"/>
</dbReference>
<gene>
    <name evidence="2" type="ORF">ZIOFF_002062</name>
</gene>
<dbReference type="Proteomes" id="UP000734854">
    <property type="component" value="Unassembled WGS sequence"/>
</dbReference>
<name>A0A8J5LSM8_ZINOF</name>
<dbReference type="AlphaFoldDB" id="A0A8J5LSM8"/>
<organism evidence="2 3">
    <name type="scientific">Zingiber officinale</name>
    <name type="common">Ginger</name>
    <name type="synonym">Amomum zingiber</name>
    <dbReference type="NCBI Taxonomy" id="94328"/>
    <lineage>
        <taxon>Eukaryota</taxon>
        <taxon>Viridiplantae</taxon>
        <taxon>Streptophyta</taxon>
        <taxon>Embryophyta</taxon>
        <taxon>Tracheophyta</taxon>
        <taxon>Spermatophyta</taxon>
        <taxon>Magnoliopsida</taxon>
        <taxon>Liliopsida</taxon>
        <taxon>Zingiberales</taxon>
        <taxon>Zingiberaceae</taxon>
        <taxon>Zingiber</taxon>
    </lineage>
</organism>
<accession>A0A8J5LSM8</accession>